<sequence length="78" mass="8952">MHLRKHIKVLQASRSYVISKRMEPGPFVFLRGMPFEGIYLRDEGRMADSVVQTRGKTSRFNVHVIKAENTPSPIIILV</sequence>
<evidence type="ECO:0000313" key="1">
    <source>
        <dbReference type="EMBL" id="KAF5183907.1"/>
    </source>
</evidence>
<protein>
    <submittedName>
        <fullName evidence="1">Uncharacterized protein</fullName>
    </submittedName>
</protein>
<keyword evidence="2" id="KW-1185">Reference proteome</keyword>
<proteinExistence type="predicted"/>
<reference evidence="1 2" key="1">
    <citation type="submission" date="2020-06" db="EMBL/GenBank/DDBJ databases">
        <title>Transcriptomic and genomic resources for Thalictrum thalictroides and T. hernandezii: Facilitating candidate gene discovery in an emerging model plant lineage.</title>
        <authorList>
            <person name="Arias T."/>
            <person name="Riano-Pachon D.M."/>
            <person name="Di Stilio V.S."/>
        </authorList>
    </citation>
    <scope>NUCLEOTIDE SEQUENCE [LARGE SCALE GENOMIC DNA]</scope>
    <source>
        <strain evidence="2">cv. WT478/WT964</strain>
        <tissue evidence="1">Leaves</tissue>
    </source>
</reference>
<gene>
    <name evidence="1" type="ORF">FRX31_026502</name>
</gene>
<organism evidence="1 2">
    <name type="scientific">Thalictrum thalictroides</name>
    <name type="common">Rue-anemone</name>
    <name type="synonym">Anemone thalictroides</name>
    <dbReference type="NCBI Taxonomy" id="46969"/>
    <lineage>
        <taxon>Eukaryota</taxon>
        <taxon>Viridiplantae</taxon>
        <taxon>Streptophyta</taxon>
        <taxon>Embryophyta</taxon>
        <taxon>Tracheophyta</taxon>
        <taxon>Spermatophyta</taxon>
        <taxon>Magnoliopsida</taxon>
        <taxon>Ranunculales</taxon>
        <taxon>Ranunculaceae</taxon>
        <taxon>Thalictroideae</taxon>
        <taxon>Thalictrum</taxon>
    </lineage>
</organism>
<accession>A0A7J6VGJ9</accession>
<name>A0A7J6VGJ9_THATH</name>
<dbReference type="Proteomes" id="UP000554482">
    <property type="component" value="Unassembled WGS sequence"/>
</dbReference>
<comment type="caution">
    <text evidence="1">The sequence shown here is derived from an EMBL/GenBank/DDBJ whole genome shotgun (WGS) entry which is preliminary data.</text>
</comment>
<dbReference type="EMBL" id="JABWDY010032798">
    <property type="protein sequence ID" value="KAF5183907.1"/>
    <property type="molecule type" value="Genomic_DNA"/>
</dbReference>
<dbReference type="AlphaFoldDB" id="A0A7J6VGJ9"/>
<evidence type="ECO:0000313" key="2">
    <source>
        <dbReference type="Proteomes" id="UP000554482"/>
    </source>
</evidence>